<dbReference type="EC" id="4.2.1.136" evidence="19"/>
<dbReference type="SUPFAM" id="SSF64153">
    <property type="entry name" value="YjeF N-terminal domain-like"/>
    <property type="match status" value="1"/>
</dbReference>
<comment type="caution">
    <text evidence="22">The sequence shown here is derived from an EMBL/GenBank/DDBJ whole genome shotgun (WGS) entry which is preliminary data.</text>
</comment>
<dbReference type="Gene3D" id="3.40.1190.20">
    <property type="match status" value="1"/>
</dbReference>
<feature type="binding site" evidence="17">
    <location>
        <position position="373"/>
    </location>
    <ligand>
        <name>(6S)-NADPHX</name>
        <dbReference type="ChEBI" id="CHEBI:64076"/>
    </ligand>
</feature>
<dbReference type="PIRSF" id="PIRSF017184">
    <property type="entry name" value="Nnr"/>
    <property type="match status" value="1"/>
</dbReference>
<keyword evidence="5 18" id="KW-0479">Metal-binding</keyword>
<dbReference type="PROSITE" id="PS51385">
    <property type="entry name" value="YJEF_N"/>
    <property type="match status" value="1"/>
</dbReference>
<evidence type="ECO:0000259" key="20">
    <source>
        <dbReference type="PROSITE" id="PS51383"/>
    </source>
</evidence>
<evidence type="ECO:0000256" key="3">
    <source>
        <dbReference type="ARBA" id="ARBA00006001"/>
    </source>
</evidence>
<dbReference type="PANTHER" id="PTHR12592">
    <property type="entry name" value="ATP-DEPENDENT (S)-NAD(P)H-HYDRATE DEHYDRATASE FAMILY MEMBER"/>
    <property type="match status" value="1"/>
</dbReference>
<dbReference type="NCBIfam" id="TIGR00197">
    <property type="entry name" value="yjeF_nterm"/>
    <property type="match status" value="1"/>
</dbReference>
<dbReference type="InterPro" id="IPR030677">
    <property type="entry name" value="Nnr"/>
</dbReference>
<evidence type="ECO:0000256" key="11">
    <source>
        <dbReference type="ARBA" id="ARBA00023235"/>
    </source>
</evidence>
<dbReference type="RefSeq" id="WP_382421589.1">
    <property type="nucleotide sequence ID" value="NZ_JBHSCW010000003.1"/>
</dbReference>
<evidence type="ECO:0000256" key="7">
    <source>
        <dbReference type="ARBA" id="ARBA00022840"/>
    </source>
</evidence>
<comment type="function">
    <text evidence="17">Catalyzes the dehydration of the S-form of NAD(P)HX at the expense of ADP, which is converted to AMP. Together with NAD(P)HX epimerase, which catalyzes the epimerization of the S- and R-forms, the enzyme allows the repair of both epimers of NAD(P)HX, a damaged form of NAD(P)H that is a result of enzymatic or heat-dependent hydration.</text>
</comment>
<feature type="binding site" evidence="17">
    <location>
        <position position="322"/>
    </location>
    <ligand>
        <name>(6S)-NADPHX</name>
        <dbReference type="ChEBI" id="CHEBI:64076"/>
    </ligand>
</feature>
<evidence type="ECO:0000259" key="21">
    <source>
        <dbReference type="PROSITE" id="PS51385"/>
    </source>
</evidence>
<keyword evidence="23" id="KW-1185">Reference proteome</keyword>
<comment type="cofactor">
    <cofactor evidence="18 19">
        <name>K(+)</name>
        <dbReference type="ChEBI" id="CHEBI:29103"/>
    </cofactor>
    <text evidence="18 19">Binds 1 potassium ion per subunit.</text>
</comment>
<evidence type="ECO:0000256" key="1">
    <source>
        <dbReference type="ARBA" id="ARBA00000013"/>
    </source>
</evidence>
<evidence type="ECO:0000256" key="5">
    <source>
        <dbReference type="ARBA" id="ARBA00022723"/>
    </source>
</evidence>
<evidence type="ECO:0000256" key="10">
    <source>
        <dbReference type="ARBA" id="ARBA00023027"/>
    </source>
</evidence>
<keyword evidence="12 17" id="KW-0456">Lyase</keyword>
<dbReference type="InterPro" id="IPR000631">
    <property type="entry name" value="CARKD"/>
</dbReference>
<dbReference type="Pfam" id="PF03853">
    <property type="entry name" value="YjeF_N"/>
    <property type="match status" value="1"/>
</dbReference>
<dbReference type="Proteomes" id="UP001595799">
    <property type="component" value="Unassembled WGS sequence"/>
</dbReference>
<feature type="binding site" evidence="18">
    <location>
        <begin position="63"/>
        <end position="67"/>
    </location>
    <ligand>
        <name>(6S)-NADPHX</name>
        <dbReference type="ChEBI" id="CHEBI:64076"/>
    </ligand>
</feature>
<evidence type="ECO:0000256" key="4">
    <source>
        <dbReference type="ARBA" id="ARBA00009524"/>
    </source>
</evidence>
<comment type="caution">
    <text evidence="18">Lacks conserved residue(s) required for the propagation of feature annotation.</text>
</comment>
<keyword evidence="13" id="KW-0511">Multifunctional enzyme</keyword>
<keyword evidence="11 18" id="KW-0413">Isomerase</keyword>
<comment type="function">
    <text evidence="14 19">Bifunctional enzyme that catalyzes the epimerization of the S- and R-forms of NAD(P)HX and the dehydration of the S-form of NAD(P)HX at the expense of ADP, which is converted to AMP. This allows the repair of both epimers of NAD(P)HX, a damaged form of NAD(P)H that is a result of enzymatic or heat-dependent hydration.</text>
</comment>
<reference evidence="23" key="1">
    <citation type="journal article" date="2019" name="Int. J. Syst. Evol. Microbiol.">
        <title>The Global Catalogue of Microorganisms (GCM) 10K type strain sequencing project: providing services to taxonomists for standard genome sequencing and annotation.</title>
        <authorList>
            <consortium name="The Broad Institute Genomics Platform"/>
            <consortium name="The Broad Institute Genome Sequencing Center for Infectious Disease"/>
            <person name="Wu L."/>
            <person name="Ma J."/>
        </authorList>
    </citation>
    <scope>NUCLEOTIDE SEQUENCE [LARGE SCALE GENOMIC DNA]</scope>
    <source>
        <strain evidence="23">CECT 8472</strain>
    </source>
</reference>
<sequence length="507" mass="53477">MLPSSAMCNCLLSVAELYRADQAAVQCGVSSRELMENAGAAVSRAIFENWSPRRTLVLCGPGNNGGDGYVIARHLAAAGWPVQVAALGQAGKLPPDAAWHAGLWEGDVQPLGEADPAEADIVVDALFGAGLSRPLEGEVANLVLRVNRLDRPVVCVDVPSGIAGDSGQAVGSVAVRGSLTVTFFRKKPAHLLFPGRGHCGKVRLADIGIPEKVLERFAPRLWENGPELWLENWPWRQPEDHKYHAGHTLLLGGEAMTGAVRLAARGTLRIGSGLVSIAAPRGAGLVYRSDSPSLIVRDCDDTQELRGLLEAGRFTAAAAGPGLGMTPQSRQQIEVLLETGWPLVLDADALTSFSEEPRGLFDLCSSRVVLTPHDGEFRRLFADPGGSRVARARQAAETSGAVVLLKGPDTVVAAPDGRAVVNGNAPAELATAGSGDVLTGMIAGLLAQGMPAFQAAAAAIWVHAEAAQSVGSGLISEDIPFRIPQVLNLLRNRNRKLTNSQRFEEEC</sequence>
<comment type="catalytic activity">
    <reaction evidence="16 17 19">
        <text>(6S)-NADPHX + ADP = AMP + phosphate + NADPH + H(+)</text>
        <dbReference type="Rhea" id="RHEA:32235"/>
        <dbReference type="ChEBI" id="CHEBI:15378"/>
        <dbReference type="ChEBI" id="CHEBI:43474"/>
        <dbReference type="ChEBI" id="CHEBI:57783"/>
        <dbReference type="ChEBI" id="CHEBI:64076"/>
        <dbReference type="ChEBI" id="CHEBI:456215"/>
        <dbReference type="ChEBI" id="CHEBI:456216"/>
        <dbReference type="EC" id="4.2.1.136"/>
    </reaction>
</comment>
<dbReference type="InterPro" id="IPR017953">
    <property type="entry name" value="Carbohydrate_kinase_pred_CS"/>
</dbReference>
<feature type="binding site" evidence="17">
    <location>
        <position position="436"/>
    </location>
    <ligand>
        <name>(6S)-NADPHX</name>
        <dbReference type="ChEBI" id="CHEBI:64076"/>
    </ligand>
</feature>
<dbReference type="CDD" id="cd01171">
    <property type="entry name" value="YXKO-related"/>
    <property type="match status" value="1"/>
</dbReference>
<feature type="binding site" evidence="18">
    <location>
        <position position="124"/>
    </location>
    <ligand>
        <name>K(+)</name>
        <dbReference type="ChEBI" id="CHEBI:29103"/>
    </ligand>
</feature>
<keyword evidence="10 17" id="KW-0520">NAD</keyword>
<dbReference type="NCBIfam" id="TIGR00196">
    <property type="entry name" value="yjeF_cterm"/>
    <property type="match status" value="1"/>
</dbReference>
<evidence type="ECO:0000256" key="17">
    <source>
        <dbReference type="HAMAP-Rule" id="MF_01965"/>
    </source>
</evidence>
<protein>
    <recommendedName>
        <fullName evidence="19">Bifunctional NAD(P)H-hydrate repair enzyme</fullName>
    </recommendedName>
    <alternativeName>
        <fullName evidence="19">Nicotinamide nucleotide repair protein</fullName>
    </alternativeName>
    <domain>
        <recommendedName>
            <fullName evidence="19">ADP-dependent (S)-NAD(P)H-hydrate dehydratase</fullName>
            <ecNumber evidence="19">4.2.1.136</ecNumber>
        </recommendedName>
        <alternativeName>
            <fullName evidence="19">ADP-dependent NAD(P)HX dehydratase</fullName>
        </alternativeName>
    </domain>
    <domain>
        <recommendedName>
            <fullName evidence="19">NAD(P)H-hydrate epimerase</fullName>
            <ecNumber evidence="19">5.1.99.6</ecNumber>
        </recommendedName>
    </domain>
</protein>
<gene>
    <name evidence="18" type="primary">nnrE</name>
    <name evidence="17" type="synonym">nnrD</name>
    <name evidence="22" type="ORF">ACFOW6_06810</name>
</gene>
<organism evidence="22 23">
    <name type="scientific">Fodinicurvata halophila</name>
    <dbReference type="NCBI Taxonomy" id="1419723"/>
    <lineage>
        <taxon>Bacteria</taxon>
        <taxon>Pseudomonadati</taxon>
        <taxon>Pseudomonadota</taxon>
        <taxon>Alphaproteobacteria</taxon>
        <taxon>Rhodospirillales</taxon>
        <taxon>Rhodovibrionaceae</taxon>
        <taxon>Fodinicurvata</taxon>
    </lineage>
</organism>
<dbReference type="PANTHER" id="PTHR12592:SF0">
    <property type="entry name" value="ATP-DEPENDENT (S)-NAD(P)H-HYDRATE DEHYDRATASE"/>
    <property type="match status" value="1"/>
</dbReference>
<accession>A0ABV8ULC0</accession>
<feature type="binding site" evidence="17">
    <location>
        <position position="259"/>
    </location>
    <ligand>
        <name>(6S)-NADPHX</name>
        <dbReference type="ChEBI" id="CHEBI:64076"/>
    </ligand>
</feature>
<comment type="function">
    <text evidence="18">Catalyzes the epimerization of the S- and R-forms of NAD(P)HX, a damaged form of NAD(P)H that is a result of enzymatic or heat-dependent hydration. This is a prerequisite for the S-specific NAD(P)H-hydrate dehydratase to allow the repair of both epimers of NAD(P)HX.</text>
</comment>
<feature type="binding site" evidence="18">
    <location>
        <position position="160"/>
    </location>
    <ligand>
        <name>K(+)</name>
        <dbReference type="ChEBI" id="CHEBI:29103"/>
    </ligand>
</feature>
<evidence type="ECO:0000256" key="2">
    <source>
        <dbReference type="ARBA" id="ARBA00000909"/>
    </source>
</evidence>
<keyword evidence="7 17" id="KW-0067">ATP-binding</keyword>
<name>A0ABV8ULC0_9PROT</name>
<keyword evidence="8 17" id="KW-0521">NADP</keyword>
<dbReference type="SUPFAM" id="SSF53613">
    <property type="entry name" value="Ribokinase-like"/>
    <property type="match status" value="1"/>
</dbReference>
<feature type="binding site" evidence="18">
    <location>
        <position position="64"/>
    </location>
    <ligand>
        <name>K(+)</name>
        <dbReference type="ChEBI" id="CHEBI:29103"/>
    </ligand>
</feature>
<dbReference type="Pfam" id="PF01256">
    <property type="entry name" value="Carb_kinase"/>
    <property type="match status" value="1"/>
</dbReference>
<evidence type="ECO:0000256" key="13">
    <source>
        <dbReference type="ARBA" id="ARBA00023268"/>
    </source>
</evidence>
<proteinExistence type="inferred from homology"/>
<comment type="catalytic activity">
    <reaction evidence="2 18 19">
        <text>(6R)-NADPHX = (6S)-NADPHX</text>
        <dbReference type="Rhea" id="RHEA:32227"/>
        <dbReference type="ChEBI" id="CHEBI:64076"/>
        <dbReference type="ChEBI" id="CHEBI:64077"/>
        <dbReference type="EC" id="5.1.99.6"/>
    </reaction>
</comment>
<comment type="cofactor">
    <cofactor evidence="17">
        <name>Mg(2+)</name>
        <dbReference type="ChEBI" id="CHEBI:18420"/>
    </cofactor>
</comment>
<dbReference type="HAMAP" id="MF_01966">
    <property type="entry name" value="NADHX_epimerase"/>
    <property type="match status" value="1"/>
</dbReference>
<dbReference type="EC" id="5.1.99.6" evidence="19"/>
<evidence type="ECO:0000256" key="14">
    <source>
        <dbReference type="ARBA" id="ARBA00025153"/>
    </source>
</evidence>
<keyword evidence="9 18" id="KW-0630">Potassium</keyword>
<evidence type="ECO:0000256" key="12">
    <source>
        <dbReference type="ARBA" id="ARBA00023239"/>
    </source>
</evidence>
<feature type="binding site" evidence="17">
    <location>
        <begin position="406"/>
        <end position="410"/>
    </location>
    <ligand>
        <name>AMP</name>
        <dbReference type="ChEBI" id="CHEBI:456215"/>
    </ligand>
</feature>
<evidence type="ECO:0000256" key="18">
    <source>
        <dbReference type="HAMAP-Rule" id="MF_01966"/>
    </source>
</evidence>
<dbReference type="InterPro" id="IPR004443">
    <property type="entry name" value="YjeF_N_dom"/>
</dbReference>
<evidence type="ECO:0000313" key="23">
    <source>
        <dbReference type="Proteomes" id="UP001595799"/>
    </source>
</evidence>
<dbReference type="PROSITE" id="PS01050">
    <property type="entry name" value="YJEF_C_2"/>
    <property type="match status" value="1"/>
</dbReference>
<comment type="similarity">
    <text evidence="17">Belongs to the NnrD/CARKD family.</text>
</comment>
<dbReference type="InterPro" id="IPR036652">
    <property type="entry name" value="YjeF_N_dom_sf"/>
</dbReference>
<evidence type="ECO:0000256" key="15">
    <source>
        <dbReference type="ARBA" id="ARBA00048238"/>
    </source>
</evidence>
<comment type="similarity">
    <text evidence="18">Belongs to the NnrE/AIBP family.</text>
</comment>
<keyword evidence="6 17" id="KW-0547">Nucleotide-binding</keyword>
<comment type="catalytic activity">
    <reaction evidence="15 17 19">
        <text>(6S)-NADHX + ADP = AMP + phosphate + NADH + H(+)</text>
        <dbReference type="Rhea" id="RHEA:32223"/>
        <dbReference type="ChEBI" id="CHEBI:15378"/>
        <dbReference type="ChEBI" id="CHEBI:43474"/>
        <dbReference type="ChEBI" id="CHEBI:57945"/>
        <dbReference type="ChEBI" id="CHEBI:64074"/>
        <dbReference type="ChEBI" id="CHEBI:456215"/>
        <dbReference type="ChEBI" id="CHEBI:456216"/>
        <dbReference type="EC" id="4.2.1.136"/>
    </reaction>
</comment>
<evidence type="ECO:0000256" key="9">
    <source>
        <dbReference type="ARBA" id="ARBA00022958"/>
    </source>
</evidence>
<feature type="binding site" evidence="18">
    <location>
        <begin position="128"/>
        <end position="134"/>
    </location>
    <ligand>
        <name>(6S)-NADPHX</name>
        <dbReference type="ChEBI" id="CHEBI:64076"/>
    </ligand>
</feature>
<evidence type="ECO:0000256" key="6">
    <source>
        <dbReference type="ARBA" id="ARBA00022741"/>
    </source>
</evidence>
<feature type="binding site" evidence="18">
    <location>
        <position position="157"/>
    </location>
    <ligand>
        <name>(6S)-NADPHX</name>
        <dbReference type="ChEBI" id="CHEBI:64076"/>
    </ligand>
</feature>
<dbReference type="PROSITE" id="PS51383">
    <property type="entry name" value="YJEF_C_3"/>
    <property type="match status" value="1"/>
</dbReference>
<evidence type="ECO:0000256" key="8">
    <source>
        <dbReference type="ARBA" id="ARBA00022857"/>
    </source>
</evidence>
<feature type="domain" description="YjeF N-terminal" evidence="21">
    <location>
        <begin position="17"/>
        <end position="215"/>
    </location>
</feature>
<feature type="binding site" evidence="17">
    <location>
        <position position="435"/>
    </location>
    <ligand>
        <name>AMP</name>
        <dbReference type="ChEBI" id="CHEBI:456215"/>
    </ligand>
</feature>
<dbReference type="Gene3D" id="3.40.50.10260">
    <property type="entry name" value="YjeF N-terminal domain"/>
    <property type="match status" value="1"/>
</dbReference>
<evidence type="ECO:0000256" key="16">
    <source>
        <dbReference type="ARBA" id="ARBA00049209"/>
    </source>
</evidence>
<dbReference type="InterPro" id="IPR029056">
    <property type="entry name" value="Ribokinase-like"/>
</dbReference>
<comment type="similarity">
    <text evidence="3 19">In the N-terminal section; belongs to the NnrE/AIBP family.</text>
</comment>
<dbReference type="HAMAP" id="MF_01965">
    <property type="entry name" value="NADHX_dehydratase"/>
    <property type="match status" value="1"/>
</dbReference>
<dbReference type="EMBL" id="JBHSCW010000003">
    <property type="protein sequence ID" value="MFC4351253.1"/>
    <property type="molecule type" value="Genomic_DNA"/>
</dbReference>
<comment type="subunit">
    <text evidence="17">Homotetramer.</text>
</comment>
<comment type="catalytic activity">
    <reaction evidence="1 18 19">
        <text>(6R)-NADHX = (6S)-NADHX</text>
        <dbReference type="Rhea" id="RHEA:32215"/>
        <dbReference type="ChEBI" id="CHEBI:64074"/>
        <dbReference type="ChEBI" id="CHEBI:64075"/>
        <dbReference type="EC" id="5.1.99.6"/>
    </reaction>
</comment>
<evidence type="ECO:0000313" key="22">
    <source>
        <dbReference type="EMBL" id="MFC4351253.1"/>
    </source>
</evidence>
<feature type="domain" description="YjeF C-terminal" evidence="20">
    <location>
        <begin position="225"/>
        <end position="490"/>
    </location>
</feature>
<comment type="similarity">
    <text evidence="4 19">In the C-terminal section; belongs to the NnrD/CARKD family.</text>
</comment>
<evidence type="ECO:0000256" key="19">
    <source>
        <dbReference type="PIRNR" id="PIRNR017184"/>
    </source>
</evidence>